<name>A0ACA9NSM6_9GLOM</name>
<sequence length="452" mass="49470">MPNIYSTQYTDGSESDNSAGNMSMEYGCHIPNFPVSLDQAAWSPIRIRGGSFPQPISLVTEAENESSFQNNSITWAELLNLTDDYHYNHPMPSLAPQSTESAYNPPPIFLPEFSFDGAQVHAFNPWEGYYPIPIGNSNTWTEYSSSSSTSSNLSSPGPFESLDMSSLESPSLLSFAATDKSQRSVVSPSQGIKVDRIALRTMCEDGSHLAPAYRKLLAYILDADCYISHITEPRIGTAEGDRVLQYLEEVDGVQFPQHKLRADIPLSALLTDPNSRRCLLCGAIKTSAQRAIECVGSHLDYRPFGCTGFTGGCPTCRPGYESFGDGTEEGYMPSLGPQTTKTTLLDLWPEMTSSLFSDIIALLTSLDRLKYGWVPVRTNRGPCSPNTTKTFQRPKNAISSSYNSIAGSTVAVDSEAGGRTTLAPNTPTQDKSRTLNVVPRSVATRSFEYFKE</sequence>
<organism evidence="1 2">
    <name type="scientific">Acaulospora colombiana</name>
    <dbReference type="NCBI Taxonomy" id="27376"/>
    <lineage>
        <taxon>Eukaryota</taxon>
        <taxon>Fungi</taxon>
        <taxon>Fungi incertae sedis</taxon>
        <taxon>Mucoromycota</taxon>
        <taxon>Glomeromycotina</taxon>
        <taxon>Glomeromycetes</taxon>
        <taxon>Diversisporales</taxon>
        <taxon>Acaulosporaceae</taxon>
        <taxon>Acaulospora</taxon>
    </lineage>
</organism>
<evidence type="ECO:0000313" key="1">
    <source>
        <dbReference type="EMBL" id="CAG8675170.1"/>
    </source>
</evidence>
<protein>
    <submittedName>
        <fullName evidence="1">12719_t:CDS:1</fullName>
    </submittedName>
</protein>
<dbReference type="EMBL" id="CAJVPT010025506">
    <property type="protein sequence ID" value="CAG8675170.1"/>
    <property type="molecule type" value="Genomic_DNA"/>
</dbReference>
<feature type="non-terminal residue" evidence="1">
    <location>
        <position position="452"/>
    </location>
</feature>
<proteinExistence type="predicted"/>
<accession>A0ACA9NSM6</accession>
<reference evidence="1" key="1">
    <citation type="submission" date="2021-06" db="EMBL/GenBank/DDBJ databases">
        <authorList>
            <person name="Kallberg Y."/>
            <person name="Tangrot J."/>
            <person name="Rosling A."/>
        </authorList>
    </citation>
    <scope>NUCLEOTIDE SEQUENCE</scope>
    <source>
        <strain evidence="1">CL356</strain>
    </source>
</reference>
<dbReference type="Proteomes" id="UP000789525">
    <property type="component" value="Unassembled WGS sequence"/>
</dbReference>
<evidence type="ECO:0000313" key="2">
    <source>
        <dbReference type="Proteomes" id="UP000789525"/>
    </source>
</evidence>
<keyword evidence="2" id="KW-1185">Reference proteome</keyword>
<comment type="caution">
    <text evidence="1">The sequence shown here is derived from an EMBL/GenBank/DDBJ whole genome shotgun (WGS) entry which is preliminary data.</text>
</comment>
<gene>
    <name evidence="1" type="ORF">ACOLOM_LOCUS9103</name>
</gene>